<reference evidence="4" key="2">
    <citation type="submission" date="2020-09" db="EMBL/GenBank/DDBJ databases">
        <authorList>
            <person name="Sun Q."/>
            <person name="Sedlacek I."/>
        </authorList>
    </citation>
    <scope>NUCLEOTIDE SEQUENCE</scope>
    <source>
        <strain evidence="4">CCM 7086</strain>
    </source>
</reference>
<dbReference type="FunFam" id="3.30.70.270:FF:000001">
    <property type="entry name" value="Diguanylate cyclase domain protein"/>
    <property type="match status" value="1"/>
</dbReference>
<dbReference type="GO" id="GO:1902201">
    <property type="term" value="P:negative regulation of bacterial-type flagellum-dependent cell motility"/>
    <property type="evidence" value="ECO:0007669"/>
    <property type="project" value="TreeGrafter"/>
</dbReference>
<keyword evidence="5" id="KW-1185">Reference proteome</keyword>
<dbReference type="InterPro" id="IPR003018">
    <property type="entry name" value="GAF"/>
</dbReference>
<dbReference type="Gene3D" id="3.30.70.270">
    <property type="match status" value="1"/>
</dbReference>
<dbReference type="InterPro" id="IPR050469">
    <property type="entry name" value="Diguanylate_Cyclase"/>
</dbReference>
<comment type="catalytic activity">
    <reaction evidence="2">
        <text>2 GTP = 3',3'-c-di-GMP + 2 diphosphate</text>
        <dbReference type="Rhea" id="RHEA:24898"/>
        <dbReference type="ChEBI" id="CHEBI:33019"/>
        <dbReference type="ChEBI" id="CHEBI:37565"/>
        <dbReference type="ChEBI" id="CHEBI:58805"/>
        <dbReference type="EC" id="2.7.7.65"/>
    </reaction>
</comment>
<evidence type="ECO:0000313" key="5">
    <source>
        <dbReference type="Proteomes" id="UP000620266"/>
    </source>
</evidence>
<dbReference type="Pfam" id="PF04340">
    <property type="entry name" value="DUF484"/>
    <property type="match status" value="1"/>
</dbReference>
<evidence type="ECO:0000259" key="3">
    <source>
        <dbReference type="PROSITE" id="PS50887"/>
    </source>
</evidence>
<evidence type="ECO:0000313" key="4">
    <source>
        <dbReference type="EMBL" id="GGC07041.1"/>
    </source>
</evidence>
<dbReference type="Proteomes" id="UP000620266">
    <property type="component" value="Unassembled WGS sequence"/>
</dbReference>
<dbReference type="GO" id="GO:0052621">
    <property type="term" value="F:diguanylate cyclase activity"/>
    <property type="evidence" value="ECO:0007669"/>
    <property type="project" value="UniProtKB-EC"/>
</dbReference>
<organism evidence="4 5">
    <name type="scientific">Oxalicibacterium flavum</name>
    <dbReference type="NCBI Taxonomy" id="179467"/>
    <lineage>
        <taxon>Bacteria</taxon>
        <taxon>Pseudomonadati</taxon>
        <taxon>Pseudomonadota</taxon>
        <taxon>Betaproteobacteria</taxon>
        <taxon>Burkholderiales</taxon>
        <taxon>Oxalobacteraceae</taxon>
        <taxon>Oxalicibacterium</taxon>
    </lineage>
</organism>
<dbReference type="PANTHER" id="PTHR45138">
    <property type="entry name" value="REGULATORY COMPONENTS OF SENSORY TRANSDUCTION SYSTEM"/>
    <property type="match status" value="1"/>
</dbReference>
<feature type="domain" description="GGDEF" evidence="3">
    <location>
        <begin position="225"/>
        <end position="365"/>
    </location>
</feature>
<dbReference type="SMART" id="SM00065">
    <property type="entry name" value="GAF"/>
    <property type="match status" value="1"/>
</dbReference>
<evidence type="ECO:0000256" key="2">
    <source>
        <dbReference type="ARBA" id="ARBA00034247"/>
    </source>
</evidence>
<dbReference type="PROSITE" id="PS50887">
    <property type="entry name" value="GGDEF"/>
    <property type="match status" value="1"/>
</dbReference>
<evidence type="ECO:0000256" key="1">
    <source>
        <dbReference type="ARBA" id="ARBA00012528"/>
    </source>
</evidence>
<proteinExistence type="predicted"/>
<dbReference type="Pfam" id="PF00990">
    <property type="entry name" value="GGDEF"/>
    <property type="match status" value="1"/>
</dbReference>
<dbReference type="RefSeq" id="WP_188395641.1">
    <property type="nucleotide sequence ID" value="NZ_BMCG01000003.1"/>
</dbReference>
<dbReference type="SMART" id="SM00267">
    <property type="entry name" value="GGDEF"/>
    <property type="match status" value="1"/>
</dbReference>
<name>A0A8J2XZ79_9BURK</name>
<dbReference type="InterPro" id="IPR029016">
    <property type="entry name" value="GAF-like_dom_sf"/>
</dbReference>
<dbReference type="SUPFAM" id="SSF55073">
    <property type="entry name" value="Nucleotide cyclase"/>
    <property type="match status" value="1"/>
</dbReference>
<dbReference type="GO" id="GO:0043709">
    <property type="term" value="P:cell adhesion involved in single-species biofilm formation"/>
    <property type="evidence" value="ECO:0007669"/>
    <property type="project" value="TreeGrafter"/>
</dbReference>
<comment type="caution">
    <text evidence="4">The sequence shown here is derived from an EMBL/GenBank/DDBJ whole genome shotgun (WGS) entry which is preliminary data.</text>
</comment>
<dbReference type="NCBIfam" id="TIGR00254">
    <property type="entry name" value="GGDEF"/>
    <property type="match status" value="1"/>
</dbReference>
<dbReference type="InterPro" id="IPR029787">
    <property type="entry name" value="Nucleotide_cyclase"/>
</dbReference>
<sequence>MSNKLVEENARLHQQLNELLAQARRNQDIMQRYQAFDLKLIGASTFQELLDSIFETLIEASELDVVTLTLIDPEQEVRRILAELRIEVNEYPNLIFVDDDDTAGETMRTLRKPLLGAYSARSHAPLFPKTVLKPASVAVLPLVRRDRLIGWLSLGSLDAARFASNMASDFQQHRASVVAICVENVINNERLQHIGLTDPLTGVHNRRYVERRLLEEIVRTQRHGYPLSCLYIDLDHFKAVNDTHGHRGGDEVLREVSARIKHELRLSDALGRFGGEEFVVLLIDTPHAAALAVAERIVSGIRGRTVVLESGDRLQATVSVGVATLETAPRADDPAVLGQMLLERADAALYRAKKAGRDCVVSAFERG</sequence>
<protein>
    <recommendedName>
        <fullName evidence="1">diguanylate cyclase</fullName>
        <ecNumber evidence="1">2.7.7.65</ecNumber>
    </recommendedName>
</protein>
<dbReference type="EMBL" id="BMCG01000003">
    <property type="protein sequence ID" value="GGC07041.1"/>
    <property type="molecule type" value="Genomic_DNA"/>
</dbReference>
<dbReference type="AlphaFoldDB" id="A0A8J2XZ79"/>
<dbReference type="CDD" id="cd01949">
    <property type="entry name" value="GGDEF"/>
    <property type="match status" value="1"/>
</dbReference>
<dbReference type="SUPFAM" id="SSF55781">
    <property type="entry name" value="GAF domain-like"/>
    <property type="match status" value="1"/>
</dbReference>
<reference evidence="4" key="1">
    <citation type="journal article" date="2014" name="Int. J. Syst. Evol. Microbiol.">
        <title>Complete genome sequence of Corynebacterium casei LMG S-19264T (=DSM 44701T), isolated from a smear-ripened cheese.</title>
        <authorList>
            <consortium name="US DOE Joint Genome Institute (JGI-PGF)"/>
            <person name="Walter F."/>
            <person name="Albersmeier A."/>
            <person name="Kalinowski J."/>
            <person name="Ruckert C."/>
        </authorList>
    </citation>
    <scope>NUCLEOTIDE SEQUENCE</scope>
    <source>
        <strain evidence="4">CCM 7086</strain>
    </source>
</reference>
<dbReference type="Gene3D" id="3.30.450.40">
    <property type="match status" value="1"/>
</dbReference>
<dbReference type="PANTHER" id="PTHR45138:SF9">
    <property type="entry name" value="DIGUANYLATE CYCLASE DGCM-RELATED"/>
    <property type="match status" value="1"/>
</dbReference>
<dbReference type="EC" id="2.7.7.65" evidence="1"/>
<dbReference type="InterPro" id="IPR007435">
    <property type="entry name" value="DUF484"/>
</dbReference>
<gene>
    <name evidence="4" type="ORF">GCM10007205_15350</name>
</gene>
<dbReference type="GO" id="GO:0005886">
    <property type="term" value="C:plasma membrane"/>
    <property type="evidence" value="ECO:0007669"/>
    <property type="project" value="TreeGrafter"/>
</dbReference>
<dbReference type="InterPro" id="IPR043128">
    <property type="entry name" value="Rev_trsase/Diguanyl_cyclase"/>
</dbReference>
<dbReference type="InterPro" id="IPR000160">
    <property type="entry name" value="GGDEF_dom"/>
</dbReference>
<accession>A0A8J2XZ79</accession>